<name>A0A0P8CU83_9GAMM</name>
<evidence type="ECO:0000313" key="2">
    <source>
        <dbReference type="Proteomes" id="UP000050416"/>
    </source>
</evidence>
<reference evidence="1 2" key="1">
    <citation type="submission" date="2015-09" db="EMBL/GenBank/DDBJ databases">
        <title>Identification and resolution of microdiversity through metagenomic sequencing of parallel consortia.</title>
        <authorList>
            <person name="Nelson W.C."/>
            <person name="Romine M.F."/>
            <person name="Lindemann S.R."/>
        </authorList>
    </citation>
    <scope>NUCLEOTIDE SEQUENCE [LARGE SCALE GENOMIC DNA]</scope>
    <source>
        <strain evidence="1">HL-55</strain>
    </source>
</reference>
<dbReference type="OrthoDB" id="6894726at2"/>
<dbReference type="EMBL" id="LJZQ01000040">
    <property type="protein sequence ID" value="KPQ26897.1"/>
    <property type="molecule type" value="Genomic_DNA"/>
</dbReference>
<evidence type="ECO:0000313" key="1">
    <source>
        <dbReference type="EMBL" id="KPQ26897.1"/>
    </source>
</evidence>
<dbReference type="PATRIC" id="fig|1305731.5.peg.2332"/>
<gene>
    <name evidence="1" type="ORF">HLUCCX14_16845</name>
</gene>
<proteinExistence type="predicted"/>
<dbReference type="STRING" id="1305731.GCA_000934705_02670"/>
<dbReference type="Proteomes" id="UP000050416">
    <property type="component" value="Unassembled WGS sequence"/>
</dbReference>
<dbReference type="AlphaFoldDB" id="A0A0P8CU83"/>
<organism evidence="1 2">
    <name type="scientific">Marinobacter excellens HL-55</name>
    <dbReference type="NCBI Taxonomy" id="1305731"/>
    <lineage>
        <taxon>Bacteria</taxon>
        <taxon>Pseudomonadati</taxon>
        <taxon>Pseudomonadota</taxon>
        <taxon>Gammaproteobacteria</taxon>
        <taxon>Pseudomonadales</taxon>
        <taxon>Marinobacteraceae</taxon>
        <taxon>Marinobacter</taxon>
    </lineage>
</organism>
<protein>
    <submittedName>
        <fullName evidence="1">Uncharacterized protein</fullName>
    </submittedName>
</protein>
<accession>A0A0P8CU83</accession>
<sequence>MSKLPVLFVSCHAKNLMAQGPASSGPARMIWGKRYESVVVIRTASERDSPEIHQVRGEDGCAEKIHSLLVTQGFAPDVCSGDFENCEALLGTLLAEVPEEVVELILNTGMSELEYRRVGLSLEALREHNVLIICLDDKAGHGQDSRVSLYDHHLRELLNSWVQDQQWGAVMSFKGDTPRSTQSDRVDDPTVCLLNAAFTLGGSQFPHRMFSSGMNNTAQMLSGFGWMR</sequence>
<comment type="caution">
    <text evidence="1">The sequence shown here is derived from an EMBL/GenBank/DDBJ whole genome shotgun (WGS) entry which is preliminary data.</text>
</comment>